<name>T1A2R7_9ZZZZ</name>
<dbReference type="EMBL" id="AUZX01008672">
    <property type="protein sequence ID" value="EQD54851.1"/>
    <property type="molecule type" value="Genomic_DNA"/>
</dbReference>
<dbReference type="InterPro" id="IPR017475">
    <property type="entry name" value="EPS_sugar_tfrase"/>
</dbReference>
<reference evidence="8" key="1">
    <citation type="submission" date="2013-08" db="EMBL/GenBank/DDBJ databases">
        <authorList>
            <person name="Mendez C."/>
            <person name="Richter M."/>
            <person name="Ferrer M."/>
            <person name="Sanchez J."/>
        </authorList>
    </citation>
    <scope>NUCLEOTIDE SEQUENCE</scope>
</reference>
<evidence type="ECO:0000259" key="7">
    <source>
        <dbReference type="Pfam" id="PF02397"/>
    </source>
</evidence>
<evidence type="ECO:0000256" key="2">
    <source>
        <dbReference type="ARBA" id="ARBA00022679"/>
    </source>
</evidence>
<dbReference type="AlphaFoldDB" id="T1A2R7"/>
<dbReference type="GO" id="GO:0016780">
    <property type="term" value="F:phosphotransferase activity, for other substituted phosphate groups"/>
    <property type="evidence" value="ECO:0007669"/>
    <property type="project" value="TreeGrafter"/>
</dbReference>
<evidence type="ECO:0000256" key="5">
    <source>
        <dbReference type="ARBA" id="ARBA00023136"/>
    </source>
</evidence>
<comment type="subcellular location">
    <subcellularLocation>
        <location evidence="1">Membrane</location>
        <topology evidence="1">Multi-pass membrane protein</topology>
    </subcellularLocation>
</comment>
<accession>T1A2R7</accession>
<dbReference type="GO" id="GO:0016020">
    <property type="term" value="C:membrane"/>
    <property type="evidence" value="ECO:0007669"/>
    <property type="project" value="UniProtKB-SubCell"/>
</dbReference>
<dbReference type="Pfam" id="PF02397">
    <property type="entry name" value="Bac_transf"/>
    <property type="match status" value="1"/>
</dbReference>
<organism evidence="8">
    <name type="scientific">mine drainage metagenome</name>
    <dbReference type="NCBI Taxonomy" id="410659"/>
    <lineage>
        <taxon>unclassified sequences</taxon>
        <taxon>metagenomes</taxon>
        <taxon>ecological metagenomes</taxon>
    </lineage>
</organism>
<dbReference type="NCBIfam" id="TIGR03025">
    <property type="entry name" value="EPS_sugtrans"/>
    <property type="match status" value="1"/>
</dbReference>
<dbReference type="PANTHER" id="PTHR30576">
    <property type="entry name" value="COLANIC BIOSYNTHESIS UDP-GLUCOSE LIPID CARRIER TRANSFERASE"/>
    <property type="match status" value="1"/>
</dbReference>
<evidence type="ECO:0000313" key="8">
    <source>
        <dbReference type="EMBL" id="EQD54851.1"/>
    </source>
</evidence>
<keyword evidence="2 8" id="KW-0808">Transferase</keyword>
<feature type="transmembrane region" description="Helical" evidence="6">
    <location>
        <begin position="14"/>
        <end position="35"/>
    </location>
</feature>
<keyword evidence="4 6" id="KW-1133">Transmembrane helix</keyword>
<evidence type="ECO:0000256" key="1">
    <source>
        <dbReference type="ARBA" id="ARBA00004141"/>
    </source>
</evidence>
<gene>
    <name evidence="8" type="ORF">B1A_12016</name>
</gene>
<feature type="domain" description="Bacterial sugar transferase" evidence="7">
    <location>
        <begin position="10"/>
        <end position="194"/>
    </location>
</feature>
<evidence type="ECO:0000256" key="6">
    <source>
        <dbReference type="SAM" id="Phobius"/>
    </source>
</evidence>
<feature type="non-terminal residue" evidence="8">
    <location>
        <position position="1"/>
    </location>
</feature>
<proteinExistence type="predicted"/>
<sequence length="199" mass="22614">RDPVRLLTSRTLDLAAGLIVFALASPFMLCAALAIKLEEGWHAPLFYRQRRVGLLGQPFGLLKFRSMRVDAEQNGQAQWACKNDPRVTRVGALMRKTRIDELPQLLNVLRGQMSLVGPRPERPEFVADLAERIPYYHERHSVKPGITGWAQLCYPYGSSEQDALEKLQYDLYYVKNNTLLFDLAILLQTAEVVFLGKGR</sequence>
<evidence type="ECO:0000256" key="4">
    <source>
        <dbReference type="ARBA" id="ARBA00022989"/>
    </source>
</evidence>
<protein>
    <submittedName>
        <fullName evidence="8">Undecaprenyl-phosphate galactosephosphotransferase</fullName>
    </submittedName>
</protein>
<dbReference type="PANTHER" id="PTHR30576:SF0">
    <property type="entry name" value="UNDECAPRENYL-PHOSPHATE N-ACETYLGALACTOSAMINYL 1-PHOSPHATE TRANSFERASE-RELATED"/>
    <property type="match status" value="1"/>
</dbReference>
<reference evidence="8" key="2">
    <citation type="journal article" date="2014" name="ISME J.">
        <title>Microbial stratification in low pH oxic and suboxic macroscopic growths along an acid mine drainage.</title>
        <authorList>
            <person name="Mendez-Garcia C."/>
            <person name="Mesa V."/>
            <person name="Sprenger R.R."/>
            <person name="Richter M."/>
            <person name="Diez M.S."/>
            <person name="Solano J."/>
            <person name="Bargiela R."/>
            <person name="Golyshina O.V."/>
            <person name="Manteca A."/>
            <person name="Ramos J.L."/>
            <person name="Gallego J.R."/>
            <person name="Llorente I."/>
            <person name="Martins Dos Santos V.A."/>
            <person name="Jensen O.N."/>
            <person name="Pelaez A.I."/>
            <person name="Sanchez J."/>
            <person name="Ferrer M."/>
        </authorList>
    </citation>
    <scope>NUCLEOTIDE SEQUENCE</scope>
</reference>
<dbReference type="InterPro" id="IPR003362">
    <property type="entry name" value="Bact_transf"/>
</dbReference>
<evidence type="ECO:0000256" key="3">
    <source>
        <dbReference type="ARBA" id="ARBA00022692"/>
    </source>
</evidence>
<comment type="caution">
    <text evidence="8">The sequence shown here is derived from an EMBL/GenBank/DDBJ whole genome shotgun (WGS) entry which is preliminary data.</text>
</comment>
<keyword evidence="5 6" id="KW-0472">Membrane</keyword>
<keyword evidence="3 6" id="KW-0812">Transmembrane</keyword>